<feature type="transmembrane region" description="Helical" evidence="2">
    <location>
        <begin position="112"/>
        <end position="133"/>
    </location>
</feature>
<keyword evidence="2" id="KW-0812">Transmembrane</keyword>
<evidence type="ECO:0000313" key="5">
    <source>
        <dbReference type="Proteomes" id="UP000448867"/>
    </source>
</evidence>
<dbReference type="InterPro" id="IPR013099">
    <property type="entry name" value="K_chnl_dom"/>
</dbReference>
<feature type="transmembrane region" description="Helical" evidence="2">
    <location>
        <begin position="232"/>
        <end position="255"/>
    </location>
</feature>
<feature type="domain" description="RCK N-terminal" evidence="3">
    <location>
        <begin position="149"/>
        <end position="272"/>
    </location>
</feature>
<dbReference type="EMBL" id="WKKI01000027">
    <property type="protein sequence ID" value="MRX73121.1"/>
    <property type="molecule type" value="Genomic_DNA"/>
</dbReference>
<evidence type="ECO:0000313" key="4">
    <source>
        <dbReference type="EMBL" id="MRX73121.1"/>
    </source>
</evidence>
<keyword evidence="2" id="KW-1133">Transmembrane helix</keyword>
<sequence>MQLSALTEKKKLKKELITLLKRFSLFFPRIKEMKTMRSNKLMIDWLKWPIFVRFGIIGILIILVFGEIISIMEPDEFTTRFDGIWWAIVTISTVGFGDYVPQTVLGRLTGILLILLGVSFITAYFATLSAAAIQKQQDFAAGKMTFKQKEHIIIVGWSQKTLEMIQTIRKLKPYKQIVLIDQTLEEAPLIENVYFVSGNPIEDEVLLKANISLADSVIITANQHKSEMDADMLSIMVLLAVKGLNAGIYVIIEVLTEQQSQNAKRAGADEIIKTYQLASQSLMSCYLSKKGLACVYEELNPAAGNLYRILPVLQEWDGKTFLELHTFYIRKEIILIGIKKGDETEINPPISRTVQLGDELIVLSH</sequence>
<reference evidence="4 5" key="1">
    <citation type="submission" date="2019-11" db="EMBL/GenBank/DDBJ databases">
        <title>Bacillus lacus genome.</title>
        <authorList>
            <person name="Allen C.J."/>
            <person name="Newman J.D."/>
        </authorList>
    </citation>
    <scope>NUCLEOTIDE SEQUENCE [LARGE SCALE GENOMIC DNA]</scope>
    <source>
        <strain evidence="4 5">KCTC 33946</strain>
    </source>
</reference>
<dbReference type="PROSITE" id="PS51201">
    <property type="entry name" value="RCK_N"/>
    <property type="match status" value="1"/>
</dbReference>
<name>A0A7X2J0K4_9BACI</name>
<comment type="subcellular location">
    <subcellularLocation>
        <location evidence="1">Cell membrane</location>
        <topology evidence="1">Multi-pass membrane protein</topology>
    </subcellularLocation>
</comment>
<evidence type="ECO:0000259" key="3">
    <source>
        <dbReference type="PROSITE" id="PS51201"/>
    </source>
</evidence>
<evidence type="ECO:0000256" key="2">
    <source>
        <dbReference type="SAM" id="Phobius"/>
    </source>
</evidence>
<dbReference type="Gene3D" id="1.10.287.70">
    <property type="match status" value="1"/>
</dbReference>
<evidence type="ECO:0000256" key="1">
    <source>
        <dbReference type="ARBA" id="ARBA00004651"/>
    </source>
</evidence>
<dbReference type="GO" id="GO:0006813">
    <property type="term" value="P:potassium ion transport"/>
    <property type="evidence" value="ECO:0007669"/>
    <property type="project" value="InterPro"/>
</dbReference>
<comment type="caution">
    <text evidence="4">The sequence shown here is derived from an EMBL/GenBank/DDBJ whole genome shotgun (WGS) entry which is preliminary data.</text>
</comment>
<dbReference type="InterPro" id="IPR003148">
    <property type="entry name" value="RCK_N"/>
</dbReference>
<dbReference type="Proteomes" id="UP000448867">
    <property type="component" value="Unassembled WGS sequence"/>
</dbReference>
<dbReference type="Gene3D" id="3.40.50.720">
    <property type="entry name" value="NAD(P)-binding Rossmann-like Domain"/>
    <property type="match status" value="1"/>
</dbReference>
<dbReference type="Pfam" id="PF07885">
    <property type="entry name" value="Ion_trans_2"/>
    <property type="match status" value="1"/>
</dbReference>
<dbReference type="AlphaFoldDB" id="A0A7X2J0K4"/>
<organism evidence="4 5">
    <name type="scientific">Metabacillus lacus</name>
    <dbReference type="NCBI Taxonomy" id="1983721"/>
    <lineage>
        <taxon>Bacteria</taxon>
        <taxon>Bacillati</taxon>
        <taxon>Bacillota</taxon>
        <taxon>Bacilli</taxon>
        <taxon>Bacillales</taxon>
        <taxon>Bacillaceae</taxon>
        <taxon>Metabacillus</taxon>
    </lineage>
</organism>
<dbReference type="OrthoDB" id="9785285at2"/>
<proteinExistence type="predicted"/>
<dbReference type="GO" id="GO:0005886">
    <property type="term" value="C:plasma membrane"/>
    <property type="evidence" value="ECO:0007669"/>
    <property type="project" value="UniProtKB-SubCell"/>
</dbReference>
<dbReference type="PANTHER" id="PTHR43833">
    <property type="entry name" value="POTASSIUM CHANNEL PROTEIN 2-RELATED-RELATED"/>
    <property type="match status" value="1"/>
</dbReference>
<keyword evidence="4" id="KW-0406">Ion transport</keyword>
<protein>
    <submittedName>
        <fullName evidence="4">Potassium channel protein</fullName>
    </submittedName>
</protein>
<accession>A0A7X2J0K4</accession>
<dbReference type="InterPro" id="IPR050721">
    <property type="entry name" value="Trk_Ktr_HKT_K-transport"/>
</dbReference>
<keyword evidence="4" id="KW-0813">Transport</keyword>
<keyword evidence="5" id="KW-1185">Reference proteome</keyword>
<dbReference type="SUPFAM" id="SSF51735">
    <property type="entry name" value="NAD(P)-binding Rossmann-fold domains"/>
    <property type="match status" value="1"/>
</dbReference>
<feature type="transmembrane region" description="Helical" evidence="2">
    <location>
        <begin position="83"/>
        <end position="100"/>
    </location>
</feature>
<dbReference type="GO" id="GO:0034220">
    <property type="term" value="P:monoatomic ion transmembrane transport"/>
    <property type="evidence" value="ECO:0007669"/>
    <property type="project" value="UniProtKB-KW"/>
</dbReference>
<feature type="transmembrane region" description="Helical" evidence="2">
    <location>
        <begin position="50"/>
        <end position="71"/>
    </location>
</feature>
<gene>
    <name evidence="4" type="ORF">GJU40_13310</name>
</gene>
<keyword evidence="2" id="KW-0472">Membrane</keyword>
<dbReference type="InterPro" id="IPR036291">
    <property type="entry name" value="NAD(P)-bd_dom_sf"/>
</dbReference>
<dbReference type="SUPFAM" id="SSF81324">
    <property type="entry name" value="Voltage-gated potassium channels"/>
    <property type="match status" value="1"/>
</dbReference>
<dbReference type="Pfam" id="PF02254">
    <property type="entry name" value="TrkA_N"/>
    <property type="match status" value="1"/>
</dbReference>
<keyword evidence="4" id="KW-0407">Ion channel</keyword>
<dbReference type="PANTHER" id="PTHR43833:SF9">
    <property type="entry name" value="POTASSIUM CHANNEL PROTEIN YUGO-RELATED"/>
    <property type="match status" value="1"/>
</dbReference>